<evidence type="ECO:0000313" key="5">
    <source>
        <dbReference type="EMBL" id="TSJ78782.1"/>
    </source>
</evidence>
<keyword evidence="2" id="KW-0238">DNA-binding</keyword>
<dbReference type="PROSITE" id="PS50995">
    <property type="entry name" value="HTH_MARR_2"/>
    <property type="match status" value="1"/>
</dbReference>
<dbReference type="PRINTS" id="PR00598">
    <property type="entry name" value="HTHMARR"/>
</dbReference>
<dbReference type="Pfam" id="PF12802">
    <property type="entry name" value="MarR_2"/>
    <property type="match status" value="1"/>
</dbReference>
<dbReference type="SMART" id="SM00347">
    <property type="entry name" value="HTH_MARR"/>
    <property type="match status" value="1"/>
</dbReference>
<evidence type="ECO:0000256" key="1">
    <source>
        <dbReference type="ARBA" id="ARBA00023015"/>
    </source>
</evidence>
<keyword evidence="3" id="KW-0804">Transcription</keyword>
<evidence type="ECO:0000256" key="3">
    <source>
        <dbReference type="ARBA" id="ARBA00023163"/>
    </source>
</evidence>
<sequence length="149" mass="16657">MQPELGHELTRAVMTTADVFLRESQRLFRPHGITAAQYNVFSALASAGEGISQRELGDVLVVDRSNVTGLVDRMEKAGWVKREDDPADRRVYRVILTPAGRRLWEKVSPAYQAVVMQVVGALTQKQARETLQSLKELQAGAVAWRLPEE</sequence>
<keyword evidence="6" id="KW-1185">Reference proteome</keyword>
<dbReference type="GO" id="GO:0003700">
    <property type="term" value="F:DNA-binding transcription factor activity"/>
    <property type="evidence" value="ECO:0007669"/>
    <property type="project" value="InterPro"/>
</dbReference>
<proteinExistence type="predicted"/>
<dbReference type="InterPro" id="IPR036390">
    <property type="entry name" value="WH_DNA-bd_sf"/>
</dbReference>
<dbReference type="InterPro" id="IPR036388">
    <property type="entry name" value="WH-like_DNA-bd_sf"/>
</dbReference>
<dbReference type="InterPro" id="IPR000835">
    <property type="entry name" value="HTH_MarR-typ"/>
</dbReference>
<evidence type="ECO:0000256" key="2">
    <source>
        <dbReference type="ARBA" id="ARBA00023125"/>
    </source>
</evidence>
<dbReference type="AlphaFoldDB" id="A0A556QQ90"/>
<dbReference type="PANTHER" id="PTHR33164:SF43">
    <property type="entry name" value="HTH-TYPE TRANSCRIPTIONAL REPRESSOR YETL"/>
    <property type="match status" value="1"/>
</dbReference>
<reference evidence="5 6" key="1">
    <citation type="submission" date="2019-07" db="EMBL/GenBank/DDBJ databases">
        <title>Description of 53C-WASEF.</title>
        <authorList>
            <person name="Pitt A."/>
            <person name="Hahn M.W."/>
        </authorList>
    </citation>
    <scope>NUCLEOTIDE SEQUENCE [LARGE SCALE GENOMIC DNA]</scope>
    <source>
        <strain evidence="5 6">53C-WASEF</strain>
    </source>
</reference>
<accession>A0A556QQ90</accession>
<dbReference type="RefSeq" id="WP_144229123.1">
    <property type="nucleotide sequence ID" value="NZ_CBCRVV010000002.1"/>
</dbReference>
<dbReference type="GO" id="GO:0006950">
    <property type="term" value="P:response to stress"/>
    <property type="evidence" value="ECO:0007669"/>
    <property type="project" value="TreeGrafter"/>
</dbReference>
<dbReference type="EMBL" id="VMBG01000001">
    <property type="protein sequence ID" value="TSJ78782.1"/>
    <property type="molecule type" value="Genomic_DNA"/>
</dbReference>
<evidence type="ECO:0000313" key="6">
    <source>
        <dbReference type="Proteomes" id="UP000315648"/>
    </source>
</evidence>
<feature type="domain" description="HTH marR-type" evidence="4">
    <location>
        <begin position="2"/>
        <end position="139"/>
    </location>
</feature>
<dbReference type="PANTHER" id="PTHR33164">
    <property type="entry name" value="TRANSCRIPTIONAL REGULATOR, MARR FAMILY"/>
    <property type="match status" value="1"/>
</dbReference>
<dbReference type="InterPro" id="IPR039422">
    <property type="entry name" value="MarR/SlyA-like"/>
</dbReference>
<dbReference type="GO" id="GO:0003677">
    <property type="term" value="F:DNA binding"/>
    <property type="evidence" value="ECO:0007669"/>
    <property type="project" value="UniProtKB-KW"/>
</dbReference>
<gene>
    <name evidence="5" type="ORF">FPL22_05595</name>
</gene>
<dbReference type="InterPro" id="IPR023187">
    <property type="entry name" value="Tscrpt_reg_MarR-type_CS"/>
</dbReference>
<dbReference type="Gene3D" id="1.10.10.10">
    <property type="entry name" value="Winged helix-like DNA-binding domain superfamily/Winged helix DNA-binding domain"/>
    <property type="match status" value="1"/>
</dbReference>
<dbReference type="SUPFAM" id="SSF46785">
    <property type="entry name" value="Winged helix' DNA-binding domain"/>
    <property type="match status" value="1"/>
</dbReference>
<dbReference type="Proteomes" id="UP000315648">
    <property type="component" value="Unassembled WGS sequence"/>
</dbReference>
<organism evidence="5 6">
    <name type="scientific">Rariglobus hedericola</name>
    <dbReference type="NCBI Taxonomy" id="2597822"/>
    <lineage>
        <taxon>Bacteria</taxon>
        <taxon>Pseudomonadati</taxon>
        <taxon>Verrucomicrobiota</taxon>
        <taxon>Opitutia</taxon>
        <taxon>Opitutales</taxon>
        <taxon>Opitutaceae</taxon>
        <taxon>Rariglobus</taxon>
    </lineage>
</organism>
<comment type="caution">
    <text evidence="5">The sequence shown here is derived from an EMBL/GenBank/DDBJ whole genome shotgun (WGS) entry which is preliminary data.</text>
</comment>
<name>A0A556QQ90_9BACT</name>
<protein>
    <submittedName>
        <fullName evidence="5">MarR family transcriptional regulator</fullName>
    </submittedName>
</protein>
<keyword evidence="1" id="KW-0805">Transcription regulation</keyword>
<dbReference type="OrthoDB" id="195527at2"/>
<dbReference type="PROSITE" id="PS01117">
    <property type="entry name" value="HTH_MARR_1"/>
    <property type="match status" value="1"/>
</dbReference>
<evidence type="ECO:0000259" key="4">
    <source>
        <dbReference type="PROSITE" id="PS50995"/>
    </source>
</evidence>